<feature type="domain" description="DUF2786" evidence="2">
    <location>
        <begin position="143"/>
        <end position="179"/>
    </location>
</feature>
<organism evidence="4 5">
    <name type="scientific">Desulfoluna limicola</name>
    <dbReference type="NCBI Taxonomy" id="2810562"/>
    <lineage>
        <taxon>Bacteria</taxon>
        <taxon>Pseudomonadati</taxon>
        <taxon>Thermodesulfobacteriota</taxon>
        <taxon>Desulfobacteria</taxon>
        <taxon>Desulfobacterales</taxon>
        <taxon>Desulfolunaceae</taxon>
        <taxon>Desulfoluna</taxon>
    </lineage>
</organism>
<dbReference type="InterPro" id="IPR055592">
    <property type="entry name" value="DUF7168"/>
</dbReference>
<feature type="domain" description="DUF7168" evidence="3">
    <location>
        <begin position="205"/>
        <end position="325"/>
    </location>
</feature>
<reference evidence="4 5" key="1">
    <citation type="submission" date="2021-02" db="EMBL/GenBank/DDBJ databases">
        <title>Complete genome of Desulfoluna sp. strain ASN36.</title>
        <authorList>
            <person name="Takahashi A."/>
            <person name="Kojima H."/>
            <person name="Fukui M."/>
        </authorList>
    </citation>
    <scope>NUCLEOTIDE SEQUENCE [LARGE SCALE GENOMIC DNA]</scope>
    <source>
        <strain evidence="4 5">ASN36</strain>
    </source>
</reference>
<name>A0ABM7PE99_9BACT</name>
<protein>
    <recommendedName>
        <fullName evidence="6">DUF2786 domain-containing protein</fullName>
    </recommendedName>
</protein>
<dbReference type="Pfam" id="PF10263">
    <property type="entry name" value="SprT-like"/>
    <property type="match status" value="1"/>
</dbReference>
<evidence type="ECO:0008006" key="6">
    <source>
        <dbReference type="Google" id="ProtNLM"/>
    </source>
</evidence>
<dbReference type="EMBL" id="AP024488">
    <property type="protein sequence ID" value="BCS95945.1"/>
    <property type="molecule type" value="Genomic_DNA"/>
</dbReference>
<evidence type="ECO:0000259" key="3">
    <source>
        <dbReference type="Pfam" id="PF23771"/>
    </source>
</evidence>
<proteinExistence type="predicted"/>
<feature type="domain" description="SprT-like" evidence="1">
    <location>
        <begin position="55"/>
        <end position="116"/>
    </location>
</feature>
<evidence type="ECO:0000259" key="2">
    <source>
        <dbReference type="Pfam" id="PF10979"/>
    </source>
</evidence>
<dbReference type="Pfam" id="PF10979">
    <property type="entry name" value="DUF2786"/>
    <property type="match status" value="1"/>
</dbReference>
<evidence type="ECO:0000313" key="4">
    <source>
        <dbReference type="EMBL" id="BCS95945.1"/>
    </source>
</evidence>
<gene>
    <name evidence="4" type="ORF">DSLASN_15770</name>
</gene>
<dbReference type="InterPro" id="IPR024498">
    <property type="entry name" value="DUF2786"/>
</dbReference>
<sequence length="372" mass="42485">MTENNTRPLSAELERRLLHGLHLEWESARDCNPDPRIRSLIPPLFALNEARGTLALWNSKRREISFSSHFLSHHPWDAVREVLLHEMAHQAASEIFHAKDEPPHGPSFRSACDILGANPKASGSYPNLRERLAMDTASSDDAITQRIHKLFALAQSSNPHESEAALSKARLLMEKYRVDTLDARTPLDEYTTIFLGKPALRHHRESYALANLLTEHYFVRCIWAMACVLDKEKMGRVLEVSGARSHVLMAEYVYHFILNTIDRSWQEIEREGGNKRGRYRKSDFAEGLVQGFSQKLRAEKEKRDTSLLPVLVEDPVLEAYIGRRYPRVVTRTRRVRHADAHLISKGKEAGKRMTIRPGVDTKKTPEGAFLTD</sequence>
<evidence type="ECO:0000259" key="1">
    <source>
        <dbReference type="Pfam" id="PF10263"/>
    </source>
</evidence>
<dbReference type="RefSeq" id="WP_236892300.1">
    <property type="nucleotide sequence ID" value="NZ_AP024488.1"/>
</dbReference>
<dbReference type="Proteomes" id="UP001320148">
    <property type="component" value="Chromosome"/>
</dbReference>
<dbReference type="Pfam" id="PF23771">
    <property type="entry name" value="DUF7168"/>
    <property type="match status" value="1"/>
</dbReference>
<dbReference type="InterPro" id="IPR006640">
    <property type="entry name" value="SprT-like_domain"/>
</dbReference>
<evidence type="ECO:0000313" key="5">
    <source>
        <dbReference type="Proteomes" id="UP001320148"/>
    </source>
</evidence>
<keyword evidence="5" id="KW-1185">Reference proteome</keyword>
<accession>A0ABM7PE99</accession>